<accession>A0A368VJT3</accession>
<evidence type="ECO:0000313" key="3">
    <source>
        <dbReference type="Proteomes" id="UP000252415"/>
    </source>
</evidence>
<dbReference type="EMBL" id="QPJD01000022">
    <property type="protein sequence ID" value="RCW41672.1"/>
    <property type="molecule type" value="Genomic_DNA"/>
</dbReference>
<reference evidence="2 3" key="1">
    <citation type="submission" date="2018-07" db="EMBL/GenBank/DDBJ databases">
        <title>Genomic Encyclopedia of Type Strains, Phase III (KMG-III): the genomes of soil and plant-associated and newly described type strains.</title>
        <authorList>
            <person name="Whitman W."/>
        </authorList>
    </citation>
    <scope>NUCLEOTIDE SEQUENCE [LARGE SCALE GENOMIC DNA]</scope>
    <source>
        <strain evidence="2 3">CECT 7506</strain>
    </source>
</reference>
<keyword evidence="1" id="KW-1133">Transmembrane helix</keyword>
<gene>
    <name evidence="2" type="ORF">DFP97_122108</name>
</gene>
<organism evidence="2 3">
    <name type="scientific">Paenibacillus prosopidis</name>
    <dbReference type="NCBI Taxonomy" id="630520"/>
    <lineage>
        <taxon>Bacteria</taxon>
        <taxon>Bacillati</taxon>
        <taxon>Bacillota</taxon>
        <taxon>Bacilli</taxon>
        <taxon>Bacillales</taxon>
        <taxon>Paenibacillaceae</taxon>
        <taxon>Paenibacillus</taxon>
    </lineage>
</organism>
<dbReference type="RefSeq" id="WP_114383766.1">
    <property type="nucleotide sequence ID" value="NZ_QPJD01000022.1"/>
</dbReference>
<sequence>MEEFLFKGMFVSMVVLLIPVLIGTLYNLGCSKIYKDAFEEAISQGQSHTAIRIHIALRKLLKAEHQLFNKNNSRRGAVAINGSIEK</sequence>
<feature type="transmembrane region" description="Helical" evidence="1">
    <location>
        <begin position="6"/>
        <end position="28"/>
    </location>
</feature>
<evidence type="ECO:0000256" key="1">
    <source>
        <dbReference type="SAM" id="Phobius"/>
    </source>
</evidence>
<dbReference type="AlphaFoldDB" id="A0A368VJT3"/>
<protein>
    <submittedName>
        <fullName evidence="2">Uncharacterized protein</fullName>
    </submittedName>
</protein>
<keyword evidence="1" id="KW-0472">Membrane</keyword>
<comment type="caution">
    <text evidence="2">The sequence shown here is derived from an EMBL/GenBank/DDBJ whole genome shotgun (WGS) entry which is preliminary data.</text>
</comment>
<name>A0A368VJT3_9BACL</name>
<keyword evidence="1" id="KW-0812">Transmembrane</keyword>
<evidence type="ECO:0000313" key="2">
    <source>
        <dbReference type="EMBL" id="RCW41672.1"/>
    </source>
</evidence>
<proteinExistence type="predicted"/>
<keyword evidence="3" id="KW-1185">Reference proteome</keyword>
<dbReference type="Proteomes" id="UP000252415">
    <property type="component" value="Unassembled WGS sequence"/>
</dbReference>